<gene>
    <name evidence="1" type="ORF">SAMN05421731_102129</name>
</gene>
<dbReference type="Pfam" id="PF19742">
    <property type="entry name" value="DUF6231"/>
    <property type="match status" value="1"/>
</dbReference>
<organism evidence="1 2">
    <name type="scientific">Acinetobacter puyangensis</name>
    <dbReference type="NCBI Taxonomy" id="1096779"/>
    <lineage>
        <taxon>Bacteria</taxon>
        <taxon>Pseudomonadati</taxon>
        <taxon>Pseudomonadota</taxon>
        <taxon>Gammaproteobacteria</taxon>
        <taxon>Moraxellales</taxon>
        <taxon>Moraxellaceae</taxon>
        <taxon>Acinetobacter</taxon>
    </lineage>
</organism>
<dbReference type="AlphaFoldDB" id="A0A240E642"/>
<dbReference type="RefSeq" id="WP_097078250.1">
    <property type="nucleotide sequence ID" value="NZ_BAABHT010000010.1"/>
</dbReference>
<sequence length="153" mass="18146">MADFDFIPFLLQLLAEEKVNTAMTIDIEPQSNWEGQWQYCSLKQVLNLPFAQRYDLAVVNLIKQENIQPDNAITIDHALVRLRDLFAKKIIVLADLRLEKQLRALGFNQLLEAVPENSPVQIWQFNILTYKHVPDWFNSKFWANPENWDKYRW</sequence>
<protein>
    <submittedName>
        <fullName evidence="1">Uncharacterized protein</fullName>
    </submittedName>
</protein>
<dbReference type="EMBL" id="OANT01000002">
    <property type="protein sequence ID" value="SNX43971.1"/>
    <property type="molecule type" value="Genomic_DNA"/>
</dbReference>
<dbReference type="InterPro" id="IPR046199">
    <property type="entry name" value="DUF6231"/>
</dbReference>
<evidence type="ECO:0000313" key="1">
    <source>
        <dbReference type="EMBL" id="SNX43971.1"/>
    </source>
</evidence>
<proteinExistence type="predicted"/>
<name>A0A240E642_9GAMM</name>
<keyword evidence="2" id="KW-1185">Reference proteome</keyword>
<evidence type="ECO:0000313" key="2">
    <source>
        <dbReference type="Proteomes" id="UP000219042"/>
    </source>
</evidence>
<dbReference type="OrthoDB" id="5609094at2"/>
<dbReference type="Proteomes" id="UP000219042">
    <property type="component" value="Unassembled WGS sequence"/>
</dbReference>
<accession>A0A240E642</accession>
<reference evidence="2" key="1">
    <citation type="submission" date="2016-09" db="EMBL/GenBank/DDBJ databases">
        <authorList>
            <person name="Varghese N."/>
            <person name="Submissions S."/>
        </authorList>
    </citation>
    <scope>NUCLEOTIDE SEQUENCE [LARGE SCALE GENOMIC DNA]</scope>
    <source>
        <strain evidence="2">ANC 4466</strain>
    </source>
</reference>